<evidence type="ECO:0000256" key="1">
    <source>
        <dbReference type="ARBA" id="ARBA00004651"/>
    </source>
</evidence>
<evidence type="ECO:0000256" key="9">
    <source>
        <dbReference type="ARBA" id="ARBA00023136"/>
    </source>
</evidence>
<feature type="transmembrane region" description="Helical" evidence="10">
    <location>
        <begin position="264"/>
        <end position="290"/>
    </location>
</feature>
<feature type="transmembrane region" description="Helical" evidence="10">
    <location>
        <begin position="862"/>
        <end position="881"/>
    </location>
</feature>
<evidence type="ECO:0000256" key="7">
    <source>
        <dbReference type="ARBA" id="ARBA00022967"/>
    </source>
</evidence>
<keyword evidence="7" id="KW-1278">Translocase</keyword>
<dbReference type="PROSITE" id="PS00154">
    <property type="entry name" value="ATPASE_E1_E2"/>
    <property type="match status" value="1"/>
</dbReference>
<feature type="transmembrane region" description="Helical" evidence="10">
    <location>
        <begin position="51"/>
        <end position="69"/>
    </location>
</feature>
<keyword evidence="8 10" id="KW-1133">Transmembrane helix</keyword>
<dbReference type="SUPFAM" id="SSF56784">
    <property type="entry name" value="HAD-like"/>
    <property type="match status" value="1"/>
</dbReference>
<sequence>MEADEVLGFFGSIAGFGLDETLAAERLERHGPNALADAEVTSPWRILAGQFTDTLVVLLLAAAAVSLVLGERIEAVAILVIVVLNATLGFAQEYRAERAVAALRELAVPVVRVRRSGQTRELPASLLVPGDLALLEAGNLVPADGRVIEGASLQIQEAALTGESLPVVKTDCTLEAGAALAERVNMAYLGTAVSAGRGVMVVTATGMHSELGRLAGALQQAVRPSTPLQRRLARLGRSLTLAALVLVAVVYGLGLLRGDDPRTLLLTALALAVAVVPEGLPAMATITLALGARRMLRRRALIRKLPAVETLGSVTVICSDKTGTLTQNRMTVSALDLADGHLEMEDLRKRRWSGAPGAAALPAALLPVLTGGALCSDAELMLESGGASGEWQAVGEPTEAALVVAAARLGLDQAALRDTLPRVAERPFDAGRRRMTTLHQVRGSLPGDWPLPAAPYLTLTKGAADSLLTVCTRVLSGNGVEPLTAAWQTRILAMHDRLAARQMRVLGVACRPLDVWPEELESDLTFVGLFGLIDPPRPGVREAIATCVQAGIRPVMITGDHPLTALEIARDLGIVRRDAPEGSLLVGSVIDDLEPADLAARLGSVSVYARVSPHHKTRIVRALQARGELVAMTGDGVNDAPALKQADIGVAMGVGGTDVAKEAASMVLLDDNFSTIVQAVKEGRVIFDNIRKFVKFALAGNLAEIWPLLVGPLLGMPLPLLPLQILWINLLTDGLPGLALGTERAETGIMRRAPLAPDASLFGGGVGRHIVWVGLLIGSLSLGVGHVYWRAGLDTWQTMVFTTLTFSQMAHVLAVRSSRESLFRQGLGSNMALTGAVMLTVALQLAVTYLPPLQAVFHTRPLAAPDLGLAVLLSSVAFWAVELEKWLIRRRGVRA</sequence>
<dbReference type="InterPro" id="IPR006068">
    <property type="entry name" value="ATPase_P-typ_cation-transptr_C"/>
</dbReference>
<dbReference type="EMBL" id="BMOM01000036">
    <property type="protein sequence ID" value="GGM19468.1"/>
    <property type="molecule type" value="Genomic_DNA"/>
</dbReference>
<evidence type="ECO:0000256" key="8">
    <source>
        <dbReference type="ARBA" id="ARBA00022989"/>
    </source>
</evidence>
<dbReference type="InterPro" id="IPR044492">
    <property type="entry name" value="P_typ_ATPase_HD_dom"/>
</dbReference>
<dbReference type="InterPro" id="IPR018303">
    <property type="entry name" value="ATPase_P-typ_P_site"/>
</dbReference>
<evidence type="ECO:0000256" key="2">
    <source>
        <dbReference type="ARBA" id="ARBA00005675"/>
    </source>
</evidence>
<protein>
    <submittedName>
        <fullName evidence="12">ATPase</fullName>
    </submittedName>
</protein>
<dbReference type="InterPro" id="IPR023299">
    <property type="entry name" value="ATPase_P-typ_cyto_dom_N"/>
</dbReference>
<dbReference type="SUPFAM" id="SSF81660">
    <property type="entry name" value="Metal cation-transporting ATPase, ATP-binding domain N"/>
    <property type="match status" value="1"/>
</dbReference>
<dbReference type="Pfam" id="PF00690">
    <property type="entry name" value="Cation_ATPase_N"/>
    <property type="match status" value="1"/>
</dbReference>
<keyword evidence="4 10" id="KW-0812">Transmembrane</keyword>
<dbReference type="InterPro" id="IPR008250">
    <property type="entry name" value="ATPase_P-typ_transduc_dom_A_sf"/>
</dbReference>
<dbReference type="PANTHER" id="PTHR43294:SF21">
    <property type="entry name" value="CATION TRANSPORTING ATPASE"/>
    <property type="match status" value="1"/>
</dbReference>
<dbReference type="InterPro" id="IPR023214">
    <property type="entry name" value="HAD_sf"/>
</dbReference>
<dbReference type="InterPro" id="IPR004014">
    <property type="entry name" value="ATPase_P-typ_cation-transptr_N"/>
</dbReference>
<dbReference type="SFLD" id="SFLDG00002">
    <property type="entry name" value="C1.7:_P-type_atpase_like"/>
    <property type="match status" value="1"/>
</dbReference>
<dbReference type="Pfam" id="PF00122">
    <property type="entry name" value="E1-E2_ATPase"/>
    <property type="match status" value="1"/>
</dbReference>
<dbReference type="SFLD" id="SFLDS00003">
    <property type="entry name" value="Haloacid_Dehalogenase"/>
    <property type="match status" value="1"/>
</dbReference>
<comment type="similarity">
    <text evidence="2">Belongs to the cation transport ATPase (P-type) (TC 3.A.3) family. Type IIA subfamily.</text>
</comment>
<feature type="transmembrane region" description="Helical" evidence="10">
    <location>
        <begin position="770"/>
        <end position="789"/>
    </location>
</feature>
<dbReference type="InterPro" id="IPR050510">
    <property type="entry name" value="Cation_transp_ATPase_P-type"/>
</dbReference>
<evidence type="ECO:0000313" key="13">
    <source>
        <dbReference type="Proteomes" id="UP000661918"/>
    </source>
</evidence>
<keyword evidence="6" id="KW-0067">ATP-binding</keyword>
<dbReference type="SFLD" id="SFLDF00027">
    <property type="entry name" value="p-type_atpase"/>
    <property type="match status" value="1"/>
</dbReference>
<gene>
    <name evidence="12" type="ORF">GCM10010841_29390</name>
</gene>
<evidence type="ECO:0000256" key="4">
    <source>
        <dbReference type="ARBA" id="ARBA00022692"/>
    </source>
</evidence>
<dbReference type="Pfam" id="PF00689">
    <property type="entry name" value="Cation_ATPase_C"/>
    <property type="match status" value="1"/>
</dbReference>
<evidence type="ECO:0000256" key="3">
    <source>
        <dbReference type="ARBA" id="ARBA00022475"/>
    </source>
</evidence>
<evidence type="ECO:0000313" key="12">
    <source>
        <dbReference type="EMBL" id="GGM19468.1"/>
    </source>
</evidence>
<dbReference type="NCBIfam" id="TIGR01494">
    <property type="entry name" value="ATPase_P-type"/>
    <property type="match status" value="2"/>
</dbReference>
<dbReference type="SUPFAM" id="SSF81665">
    <property type="entry name" value="Calcium ATPase, transmembrane domain M"/>
    <property type="match status" value="1"/>
</dbReference>
<keyword evidence="5" id="KW-0547">Nucleotide-binding</keyword>
<dbReference type="InterPro" id="IPR036412">
    <property type="entry name" value="HAD-like_sf"/>
</dbReference>
<feature type="transmembrane region" description="Helical" evidence="10">
    <location>
        <begin position="827"/>
        <end position="850"/>
    </location>
</feature>
<dbReference type="InterPro" id="IPR001757">
    <property type="entry name" value="P_typ_ATPase"/>
</dbReference>
<dbReference type="Gene3D" id="3.40.1110.10">
    <property type="entry name" value="Calcium-transporting ATPase, cytoplasmic domain N"/>
    <property type="match status" value="1"/>
</dbReference>
<dbReference type="PANTHER" id="PTHR43294">
    <property type="entry name" value="SODIUM/POTASSIUM-TRANSPORTING ATPASE SUBUNIT ALPHA"/>
    <property type="match status" value="1"/>
</dbReference>
<dbReference type="SMART" id="SM00831">
    <property type="entry name" value="Cation_ATPase_N"/>
    <property type="match status" value="1"/>
</dbReference>
<dbReference type="Proteomes" id="UP000661918">
    <property type="component" value="Unassembled WGS sequence"/>
</dbReference>
<comment type="subcellular location">
    <subcellularLocation>
        <location evidence="1">Cell membrane</location>
        <topology evidence="1">Multi-pass membrane protein</topology>
    </subcellularLocation>
</comment>
<dbReference type="InterPro" id="IPR023298">
    <property type="entry name" value="ATPase_P-typ_TM_dom_sf"/>
</dbReference>
<dbReference type="PRINTS" id="PR00120">
    <property type="entry name" value="HATPASE"/>
</dbReference>
<evidence type="ECO:0000256" key="10">
    <source>
        <dbReference type="SAM" id="Phobius"/>
    </source>
</evidence>
<dbReference type="Pfam" id="PF13246">
    <property type="entry name" value="Cation_ATPase"/>
    <property type="match status" value="1"/>
</dbReference>
<keyword evidence="3" id="KW-1003">Cell membrane</keyword>
<name>A0ABQ2GY42_9DEIO</name>
<dbReference type="Gene3D" id="2.70.150.10">
    <property type="entry name" value="Calcium-transporting ATPase, cytoplasmic transduction domain A"/>
    <property type="match status" value="1"/>
</dbReference>
<dbReference type="InterPro" id="IPR059000">
    <property type="entry name" value="ATPase_P-type_domA"/>
</dbReference>
<proteinExistence type="inferred from homology"/>
<dbReference type="Gene3D" id="1.20.1110.10">
    <property type="entry name" value="Calcium-transporting ATPase, transmembrane domain"/>
    <property type="match status" value="1"/>
</dbReference>
<keyword evidence="9 10" id="KW-0472">Membrane</keyword>
<reference evidence="13" key="1">
    <citation type="journal article" date="2019" name="Int. J. Syst. Evol. Microbiol.">
        <title>The Global Catalogue of Microorganisms (GCM) 10K type strain sequencing project: providing services to taxonomists for standard genome sequencing and annotation.</title>
        <authorList>
            <consortium name="The Broad Institute Genomics Platform"/>
            <consortium name="The Broad Institute Genome Sequencing Center for Infectious Disease"/>
            <person name="Wu L."/>
            <person name="Ma J."/>
        </authorList>
    </citation>
    <scope>NUCLEOTIDE SEQUENCE [LARGE SCALE GENOMIC DNA]</scope>
    <source>
        <strain evidence="13">JCM 15443</strain>
    </source>
</reference>
<comment type="caution">
    <text evidence="12">The sequence shown here is derived from an EMBL/GenBank/DDBJ whole genome shotgun (WGS) entry which is preliminary data.</text>
</comment>
<dbReference type="Pfam" id="PF08282">
    <property type="entry name" value="Hydrolase_3"/>
    <property type="match status" value="1"/>
</dbReference>
<accession>A0ABQ2GY42</accession>
<feature type="transmembrane region" description="Helical" evidence="10">
    <location>
        <begin position="239"/>
        <end position="258"/>
    </location>
</feature>
<dbReference type="Gene3D" id="3.40.50.1000">
    <property type="entry name" value="HAD superfamily/HAD-like"/>
    <property type="match status" value="1"/>
</dbReference>
<keyword evidence="13" id="KW-1185">Reference proteome</keyword>
<evidence type="ECO:0000259" key="11">
    <source>
        <dbReference type="SMART" id="SM00831"/>
    </source>
</evidence>
<evidence type="ECO:0000256" key="5">
    <source>
        <dbReference type="ARBA" id="ARBA00022741"/>
    </source>
</evidence>
<evidence type="ECO:0000256" key="6">
    <source>
        <dbReference type="ARBA" id="ARBA00022840"/>
    </source>
</evidence>
<dbReference type="PRINTS" id="PR00119">
    <property type="entry name" value="CATATPASE"/>
</dbReference>
<organism evidence="12 13">
    <name type="scientific">Deinococcus aerophilus</name>
    <dbReference type="NCBI Taxonomy" id="522488"/>
    <lineage>
        <taxon>Bacteria</taxon>
        <taxon>Thermotogati</taxon>
        <taxon>Deinococcota</taxon>
        <taxon>Deinococci</taxon>
        <taxon>Deinococcales</taxon>
        <taxon>Deinococcaceae</taxon>
        <taxon>Deinococcus</taxon>
    </lineage>
</organism>
<dbReference type="SUPFAM" id="SSF81653">
    <property type="entry name" value="Calcium ATPase, transduction domain A"/>
    <property type="match status" value="1"/>
</dbReference>
<feature type="domain" description="Cation-transporting P-type ATPase N-terminal" evidence="11">
    <location>
        <begin position="1"/>
        <end position="71"/>
    </location>
</feature>